<comment type="caution">
    <text evidence="1">The sequence shown here is derived from an EMBL/GenBank/DDBJ whole genome shotgun (WGS) entry which is preliminary data.</text>
</comment>
<organism evidence="1 2">
    <name type="scientific">Onychostoma macrolepis</name>
    <dbReference type="NCBI Taxonomy" id="369639"/>
    <lineage>
        <taxon>Eukaryota</taxon>
        <taxon>Metazoa</taxon>
        <taxon>Chordata</taxon>
        <taxon>Craniata</taxon>
        <taxon>Vertebrata</taxon>
        <taxon>Euteleostomi</taxon>
        <taxon>Actinopterygii</taxon>
        <taxon>Neopterygii</taxon>
        <taxon>Teleostei</taxon>
        <taxon>Ostariophysi</taxon>
        <taxon>Cypriniformes</taxon>
        <taxon>Cyprinidae</taxon>
        <taxon>Acrossocheilinae</taxon>
        <taxon>Onychostoma</taxon>
    </lineage>
</organism>
<proteinExistence type="predicted"/>
<evidence type="ECO:0000313" key="2">
    <source>
        <dbReference type="Proteomes" id="UP000579812"/>
    </source>
</evidence>
<dbReference type="EMBL" id="JAAMOB010000004">
    <property type="protein sequence ID" value="KAF4114003.1"/>
    <property type="molecule type" value="Genomic_DNA"/>
</dbReference>
<dbReference type="Proteomes" id="UP000579812">
    <property type="component" value="Unassembled WGS sequence"/>
</dbReference>
<keyword evidence="2" id="KW-1185">Reference proteome</keyword>
<reference evidence="1 2" key="1">
    <citation type="submission" date="2020-04" db="EMBL/GenBank/DDBJ databases">
        <title>Chromosome-level genome assembly of a cyprinid fish Onychostoma macrolepis by integration of Nanopore Sequencing, Bionano and Hi-C technology.</title>
        <authorList>
            <person name="Wang D."/>
        </authorList>
    </citation>
    <scope>NUCLEOTIDE SEQUENCE [LARGE SCALE GENOMIC DNA]</scope>
    <source>
        <strain evidence="1">SWU-2019</strain>
        <tissue evidence="1">Muscle</tissue>
    </source>
</reference>
<evidence type="ECO:0000313" key="1">
    <source>
        <dbReference type="EMBL" id="KAF4114003.1"/>
    </source>
</evidence>
<protein>
    <submittedName>
        <fullName evidence="1">Uncharacterized protein</fullName>
    </submittedName>
</protein>
<name>A0A7J6D453_9TELE</name>
<accession>A0A7J6D453</accession>
<dbReference type="AlphaFoldDB" id="A0A7J6D453"/>
<gene>
    <name evidence="1" type="ORF">G5714_004226</name>
</gene>
<sequence>MQEKLKRLESSCKVCQPLLKALEEGIMKHFAEIMKEPELVAAAILLPKCRTSCTTEQSILTGEKHYRMRQPQNVAMACGLLWQLVCDLV</sequence>